<feature type="region of interest" description="Disordered" evidence="1">
    <location>
        <begin position="1"/>
        <end position="80"/>
    </location>
</feature>
<protein>
    <submittedName>
        <fullName evidence="2">Uncharacterized protein</fullName>
    </submittedName>
</protein>
<dbReference type="EMBL" id="AUWU02000007">
    <property type="protein sequence ID" value="KAH0570445.1"/>
    <property type="molecule type" value="Genomic_DNA"/>
</dbReference>
<evidence type="ECO:0000313" key="4">
    <source>
        <dbReference type="Proteomes" id="UP000018208"/>
    </source>
</evidence>
<proteinExistence type="predicted"/>
<evidence type="ECO:0000256" key="1">
    <source>
        <dbReference type="SAM" id="MobiDB-lite"/>
    </source>
</evidence>
<reference evidence="3" key="2">
    <citation type="submission" date="2020-12" db="EMBL/GenBank/DDBJ databases">
        <title>New Spironucleus salmonicida genome in near-complete chromosomes.</title>
        <authorList>
            <person name="Xu F."/>
            <person name="Kurt Z."/>
            <person name="Jimenez-Gonzalez A."/>
            <person name="Astvaldsson A."/>
            <person name="Andersson J.O."/>
            <person name="Svard S.G."/>
        </authorList>
    </citation>
    <scope>NUCLEOTIDE SEQUENCE</scope>
    <source>
        <strain evidence="3">ATCC 50377</strain>
    </source>
</reference>
<reference evidence="2 3" key="1">
    <citation type="journal article" date="2014" name="PLoS Genet.">
        <title>The Genome of Spironucleus salmonicida Highlights a Fish Pathogen Adapted to Fluctuating Environments.</title>
        <authorList>
            <person name="Xu F."/>
            <person name="Jerlstrom-Hultqvist J."/>
            <person name="Einarsson E."/>
            <person name="Astvaldsson A."/>
            <person name="Svard S.G."/>
            <person name="Andersson J.O."/>
        </authorList>
    </citation>
    <scope>NUCLEOTIDE SEQUENCE</scope>
    <source>
        <strain evidence="3">ATCC 50377</strain>
    </source>
</reference>
<feature type="compositionally biased region" description="Polar residues" evidence="1">
    <location>
        <begin position="37"/>
        <end position="46"/>
    </location>
</feature>
<dbReference type="EMBL" id="KI545953">
    <property type="protein sequence ID" value="EST49196.1"/>
    <property type="molecule type" value="Genomic_DNA"/>
</dbReference>
<feature type="compositionally biased region" description="Low complexity" evidence="1">
    <location>
        <begin position="52"/>
        <end position="80"/>
    </location>
</feature>
<sequence length="191" mass="22134">MSGQSSWQKKYNGAQQGQQQQQLQSNNQFNKNKQQQSFGIPSQNIQKLPGVGNYQNQQNNQQQSRYNGNVTSQQQKPQQQWLGQQNYVNNTSNQRFQAPKPQIPEQVSVFKNAQQLSQQINTFGIQNQFNQVVQSNQPQVLYQQTVKAEISSGTLDDNDFDMKVRQADQDYQQWVDGQKQLDCNFILRVFI</sequence>
<name>V6LZN0_9EUKA</name>
<keyword evidence="4" id="KW-1185">Reference proteome</keyword>
<accession>V6LZN0</accession>
<organism evidence="2">
    <name type="scientific">Spironucleus salmonicida</name>
    <dbReference type="NCBI Taxonomy" id="348837"/>
    <lineage>
        <taxon>Eukaryota</taxon>
        <taxon>Metamonada</taxon>
        <taxon>Diplomonadida</taxon>
        <taxon>Hexamitidae</taxon>
        <taxon>Hexamitinae</taxon>
        <taxon>Spironucleus</taxon>
    </lineage>
</organism>
<evidence type="ECO:0000313" key="3">
    <source>
        <dbReference type="EMBL" id="KAH0570445.1"/>
    </source>
</evidence>
<evidence type="ECO:0000313" key="2">
    <source>
        <dbReference type="EMBL" id="EST49196.1"/>
    </source>
</evidence>
<dbReference type="VEuPathDB" id="GiardiaDB:SS50377_26725"/>
<dbReference type="AlphaFoldDB" id="V6LZN0"/>
<feature type="compositionally biased region" description="Low complexity" evidence="1">
    <location>
        <begin position="8"/>
        <end position="36"/>
    </location>
</feature>
<dbReference type="Proteomes" id="UP000018208">
    <property type="component" value="Unassembled WGS sequence"/>
</dbReference>
<gene>
    <name evidence="2" type="ORF">SS50377_10412</name>
    <name evidence="3" type="ORF">SS50377_26725</name>
</gene>